<sequence length="143" mass="16132">AAPLCYHFLLLIRVKGTTFQAMMGQMNVVPVLGRSFNEMFPILIAFLCLCNLLNVYSKLVLLFGLDALEFEWTAPSSTADAADLLAEGHRLVERERRKRSEDRSLQLELNDRTGERRIPLRLQIASLIEDGTLPTDWNAASPN</sequence>
<dbReference type="Pfam" id="PF04791">
    <property type="entry name" value="LMBR1"/>
    <property type="match status" value="1"/>
</dbReference>
<keyword evidence="3" id="KW-0812">Transmembrane</keyword>
<dbReference type="InterPro" id="IPR006876">
    <property type="entry name" value="LMBR1-like_membr_prot"/>
</dbReference>
<dbReference type="PANTHER" id="PTHR21355:SF0">
    <property type="entry name" value="G-PROTEIN COUPLED RECEPTOR-ASSOCIATED PROTEIN LMBRD2"/>
    <property type="match status" value="1"/>
</dbReference>
<keyword evidence="4" id="KW-1133">Transmembrane helix</keyword>
<keyword evidence="5" id="KW-0472">Membrane</keyword>
<dbReference type="Proteomes" id="UP000626109">
    <property type="component" value="Unassembled WGS sequence"/>
</dbReference>
<evidence type="ECO:0000313" key="7">
    <source>
        <dbReference type="Proteomes" id="UP000626109"/>
    </source>
</evidence>
<gene>
    <name evidence="6" type="ORF">PGLA2088_LOCUS35360</name>
</gene>
<evidence type="ECO:0000256" key="1">
    <source>
        <dbReference type="ARBA" id="ARBA00004141"/>
    </source>
</evidence>
<comment type="subcellular location">
    <subcellularLocation>
        <location evidence="1">Membrane</location>
        <topology evidence="1">Multi-pass membrane protein</topology>
    </subcellularLocation>
</comment>
<dbReference type="PANTHER" id="PTHR21355">
    <property type="entry name" value="G-PROTEIN COUPLED RECEPTOR-ASSOCIATED PROTEIN LMBRD2"/>
    <property type="match status" value="1"/>
</dbReference>
<evidence type="ECO:0000256" key="3">
    <source>
        <dbReference type="ARBA" id="ARBA00022692"/>
    </source>
</evidence>
<protein>
    <submittedName>
        <fullName evidence="6">Uncharacterized protein</fullName>
    </submittedName>
</protein>
<dbReference type="EMBL" id="CAJNNW010031822">
    <property type="protein sequence ID" value="CAE8709265.1"/>
    <property type="molecule type" value="Genomic_DNA"/>
</dbReference>
<proteinExistence type="inferred from homology"/>
<comment type="caution">
    <text evidence="6">The sequence shown here is derived from an EMBL/GenBank/DDBJ whole genome shotgun (WGS) entry which is preliminary data.</text>
</comment>
<evidence type="ECO:0000256" key="5">
    <source>
        <dbReference type="ARBA" id="ARBA00023136"/>
    </source>
</evidence>
<organism evidence="6 7">
    <name type="scientific">Polarella glacialis</name>
    <name type="common">Dinoflagellate</name>
    <dbReference type="NCBI Taxonomy" id="89957"/>
    <lineage>
        <taxon>Eukaryota</taxon>
        <taxon>Sar</taxon>
        <taxon>Alveolata</taxon>
        <taxon>Dinophyceae</taxon>
        <taxon>Suessiales</taxon>
        <taxon>Suessiaceae</taxon>
        <taxon>Polarella</taxon>
    </lineage>
</organism>
<evidence type="ECO:0000256" key="4">
    <source>
        <dbReference type="ARBA" id="ARBA00022989"/>
    </source>
</evidence>
<evidence type="ECO:0000256" key="2">
    <source>
        <dbReference type="ARBA" id="ARBA00010487"/>
    </source>
</evidence>
<reference evidence="6" key="1">
    <citation type="submission" date="2021-02" db="EMBL/GenBank/DDBJ databases">
        <authorList>
            <person name="Dougan E. K."/>
            <person name="Rhodes N."/>
            <person name="Thang M."/>
            <person name="Chan C."/>
        </authorList>
    </citation>
    <scope>NUCLEOTIDE SEQUENCE</scope>
</reference>
<feature type="non-terminal residue" evidence="6">
    <location>
        <position position="1"/>
    </location>
</feature>
<dbReference type="AlphaFoldDB" id="A0A813KVE7"/>
<dbReference type="InterPro" id="IPR051584">
    <property type="entry name" value="GPCR-associated_LMBR1"/>
</dbReference>
<comment type="similarity">
    <text evidence="2">Belongs to the LIMR family.</text>
</comment>
<evidence type="ECO:0000313" key="6">
    <source>
        <dbReference type="EMBL" id="CAE8709265.1"/>
    </source>
</evidence>
<name>A0A813KVE7_POLGL</name>
<accession>A0A813KVE7</accession>
<dbReference type="GO" id="GO:0016020">
    <property type="term" value="C:membrane"/>
    <property type="evidence" value="ECO:0007669"/>
    <property type="project" value="UniProtKB-SubCell"/>
</dbReference>